<dbReference type="Gene3D" id="2.60.120.650">
    <property type="entry name" value="Cupin"/>
    <property type="match status" value="1"/>
</dbReference>
<accession>A0A3N4KAX8</accession>
<evidence type="ECO:0008006" key="4">
    <source>
        <dbReference type="Google" id="ProtNLM"/>
    </source>
</evidence>
<gene>
    <name evidence="2" type="ORF">P167DRAFT_579083</name>
</gene>
<organism evidence="2 3">
    <name type="scientific">Morchella conica CCBAS932</name>
    <dbReference type="NCBI Taxonomy" id="1392247"/>
    <lineage>
        <taxon>Eukaryota</taxon>
        <taxon>Fungi</taxon>
        <taxon>Dikarya</taxon>
        <taxon>Ascomycota</taxon>
        <taxon>Pezizomycotina</taxon>
        <taxon>Pezizomycetes</taxon>
        <taxon>Pezizales</taxon>
        <taxon>Morchellaceae</taxon>
        <taxon>Morchella</taxon>
    </lineage>
</organism>
<evidence type="ECO:0000256" key="1">
    <source>
        <dbReference type="SAM" id="MobiDB-lite"/>
    </source>
</evidence>
<dbReference type="AlphaFoldDB" id="A0A3N4KAX8"/>
<dbReference type="InParanoid" id="A0A3N4KAX8"/>
<dbReference type="STRING" id="1392247.A0A3N4KAX8"/>
<dbReference type="EMBL" id="ML119178">
    <property type="protein sequence ID" value="RPB07643.1"/>
    <property type="molecule type" value="Genomic_DNA"/>
</dbReference>
<feature type="region of interest" description="Disordered" evidence="1">
    <location>
        <begin position="324"/>
        <end position="351"/>
    </location>
</feature>
<protein>
    <recommendedName>
        <fullName evidence="4">JmjC domain-containing protein</fullName>
    </recommendedName>
</protein>
<dbReference type="Proteomes" id="UP000277580">
    <property type="component" value="Unassembled WGS sequence"/>
</dbReference>
<dbReference type="SUPFAM" id="SSF51197">
    <property type="entry name" value="Clavaminate synthase-like"/>
    <property type="match status" value="1"/>
</dbReference>
<sequence length="369" mass="41568">MKPVETLATGLTLRFMPPRPVIFKGQQCWKNGPPPPGDFLEALLNAQDHILIQRVPSDAEFVTVARQLIFGDHLVQNVQSIHNIHASTPPPGTTQIEYTMVIPPQLGRVCSAVHSYTFLDATPKYSFTDLRVEGGLPIMALHEGTIRNLWMLWPPTESNEKVFYRPRKSTDDLNDEQPGPIFRRIAPALTNGRMVIVKPGETIFVPTGWIFATLTLEGGYLPKLLLVTKENLNTTISCLRHRVNAGYPLVEVERSVNDILDYINPILNIKTSKAVKEVVRVWEELNKIIDIAAVEHEYVWSSDLKHRCARIYKERSTECMIHNDTDRRRSSPAVTGDGRSRGGNGRPYAGLATVGNESLQRTSRDRKIF</sequence>
<proteinExistence type="predicted"/>
<evidence type="ECO:0000313" key="2">
    <source>
        <dbReference type="EMBL" id="RPB07643.1"/>
    </source>
</evidence>
<dbReference type="OrthoDB" id="5331193at2759"/>
<keyword evidence="3" id="KW-1185">Reference proteome</keyword>
<name>A0A3N4KAX8_9PEZI</name>
<evidence type="ECO:0000313" key="3">
    <source>
        <dbReference type="Proteomes" id="UP000277580"/>
    </source>
</evidence>
<reference evidence="2 3" key="1">
    <citation type="journal article" date="2018" name="Nat. Ecol. Evol.">
        <title>Pezizomycetes genomes reveal the molecular basis of ectomycorrhizal truffle lifestyle.</title>
        <authorList>
            <person name="Murat C."/>
            <person name="Payen T."/>
            <person name="Noel B."/>
            <person name="Kuo A."/>
            <person name="Morin E."/>
            <person name="Chen J."/>
            <person name="Kohler A."/>
            <person name="Krizsan K."/>
            <person name="Balestrini R."/>
            <person name="Da Silva C."/>
            <person name="Montanini B."/>
            <person name="Hainaut M."/>
            <person name="Levati E."/>
            <person name="Barry K.W."/>
            <person name="Belfiori B."/>
            <person name="Cichocki N."/>
            <person name="Clum A."/>
            <person name="Dockter R.B."/>
            <person name="Fauchery L."/>
            <person name="Guy J."/>
            <person name="Iotti M."/>
            <person name="Le Tacon F."/>
            <person name="Lindquist E.A."/>
            <person name="Lipzen A."/>
            <person name="Malagnac F."/>
            <person name="Mello A."/>
            <person name="Molinier V."/>
            <person name="Miyauchi S."/>
            <person name="Poulain J."/>
            <person name="Riccioni C."/>
            <person name="Rubini A."/>
            <person name="Sitrit Y."/>
            <person name="Splivallo R."/>
            <person name="Traeger S."/>
            <person name="Wang M."/>
            <person name="Zifcakova L."/>
            <person name="Wipf D."/>
            <person name="Zambonelli A."/>
            <person name="Paolocci F."/>
            <person name="Nowrousian M."/>
            <person name="Ottonello S."/>
            <person name="Baldrian P."/>
            <person name="Spatafora J.W."/>
            <person name="Henrissat B."/>
            <person name="Nagy L.G."/>
            <person name="Aury J.M."/>
            <person name="Wincker P."/>
            <person name="Grigoriev I.V."/>
            <person name="Bonfante P."/>
            <person name="Martin F.M."/>
        </authorList>
    </citation>
    <scope>NUCLEOTIDE SEQUENCE [LARGE SCALE GENOMIC DNA]</scope>
    <source>
        <strain evidence="2 3">CCBAS932</strain>
    </source>
</reference>